<gene>
    <name evidence="2" type="ORF">NFG58_01610</name>
</gene>
<dbReference type="PROSITE" id="PS51257">
    <property type="entry name" value="PROKAR_LIPOPROTEIN"/>
    <property type="match status" value="1"/>
</dbReference>
<feature type="chain" id="PRO_5043717026" evidence="1">
    <location>
        <begin position="23"/>
        <end position="151"/>
    </location>
</feature>
<accession>A0AAU7KIZ4</accession>
<protein>
    <submittedName>
        <fullName evidence="2">Copper resistance protein NlpE</fullName>
    </submittedName>
</protein>
<feature type="signal peptide" evidence="1">
    <location>
        <begin position="1"/>
        <end position="22"/>
    </location>
</feature>
<dbReference type="AlphaFoldDB" id="A0AAU7KIZ4"/>
<organism evidence="2">
    <name type="scientific">Halomonas sp. RT37</name>
    <dbReference type="NCBI Taxonomy" id="2950872"/>
    <lineage>
        <taxon>Bacteria</taxon>
        <taxon>Pseudomonadati</taxon>
        <taxon>Pseudomonadota</taxon>
        <taxon>Gammaproteobacteria</taxon>
        <taxon>Oceanospirillales</taxon>
        <taxon>Halomonadaceae</taxon>
        <taxon>Halomonas</taxon>
    </lineage>
</organism>
<name>A0AAU7KIZ4_9GAMM</name>
<evidence type="ECO:0000313" key="2">
    <source>
        <dbReference type="EMBL" id="XBO71442.1"/>
    </source>
</evidence>
<dbReference type="RefSeq" id="WP_348827460.1">
    <property type="nucleotide sequence ID" value="NZ_CP098827.1"/>
</dbReference>
<keyword evidence="1" id="KW-0732">Signal</keyword>
<evidence type="ECO:0000256" key="1">
    <source>
        <dbReference type="SAM" id="SignalP"/>
    </source>
</evidence>
<dbReference type="Pfam" id="PF04170">
    <property type="entry name" value="NlpE"/>
    <property type="match status" value="1"/>
</dbReference>
<dbReference type="Gene3D" id="2.40.128.640">
    <property type="match status" value="1"/>
</dbReference>
<dbReference type="EMBL" id="CP098827">
    <property type="protein sequence ID" value="XBO71442.1"/>
    <property type="molecule type" value="Genomic_DNA"/>
</dbReference>
<sequence>MQLRTLLAGSAMLALLAGCASGPSDEGSGGEAIQATSATYQGTLPCRNCDGIALTVTMEGEDQSAPAQRTFDLTAAYQNHPQNPPNENYSGKWDVLTGTADNPEATVYELVPNGEGQTYYFMRVNPQTLELIDPQRRRFQNNDMLQLTRQQ</sequence>
<proteinExistence type="predicted"/>
<dbReference type="InterPro" id="IPR007298">
    <property type="entry name" value="Cu-R_lipoprotein_NlpE"/>
</dbReference>
<reference evidence="2" key="1">
    <citation type="submission" date="2022-06" db="EMBL/GenBank/DDBJ databases">
        <title>A novel DMS-producing enzyme.</title>
        <authorList>
            <person name="Zhang Y."/>
        </authorList>
    </citation>
    <scope>NUCLEOTIDE SEQUENCE</scope>
    <source>
        <strain evidence="2">RT37</strain>
    </source>
</reference>